<feature type="region of interest" description="Disordered" evidence="1">
    <location>
        <begin position="541"/>
        <end position="563"/>
    </location>
</feature>
<dbReference type="HOGENOM" id="CLU_014396_0_0_1"/>
<dbReference type="Proteomes" id="UP000001997">
    <property type="component" value="Unassembled WGS sequence"/>
</dbReference>
<accession>A5DC98</accession>
<feature type="region of interest" description="Disordered" evidence="1">
    <location>
        <begin position="267"/>
        <end position="306"/>
    </location>
</feature>
<proteinExistence type="predicted"/>
<reference evidence="2 3" key="1">
    <citation type="journal article" date="2009" name="Nature">
        <title>Evolution of pathogenicity and sexual reproduction in eight Candida genomes.</title>
        <authorList>
            <person name="Butler G."/>
            <person name="Rasmussen M.D."/>
            <person name="Lin M.F."/>
            <person name="Santos M.A."/>
            <person name="Sakthikumar S."/>
            <person name="Munro C.A."/>
            <person name="Rheinbay E."/>
            <person name="Grabherr M."/>
            <person name="Forche A."/>
            <person name="Reedy J.L."/>
            <person name="Agrafioti I."/>
            <person name="Arnaud M.B."/>
            <person name="Bates S."/>
            <person name="Brown A.J."/>
            <person name="Brunke S."/>
            <person name="Costanzo M.C."/>
            <person name="Fitzpatrick D.A."/>
            <person name="de Groot P.W."/>
            <person name="Harris D."/>
            <person name="Hoyer L.L."/>
            <person name="Hube B."/>
            <person name="Klis F.M."/>
            <person name="Kodira C."/>
            <person name="Lennard N."/>
            <person name="Logue M.E."/>
            <person name="Martin R."/>
            <person name="Neiman A.M."/>
            <person name="Nikolaou E."/>
            <person name="Quail M.A."/>
            <person name="Quinn J."/>
            <person name="Santos M.C."/>
            <person name="Schmitzberger F.F."/>
            <person name="Sherlock G."/>
            <person name="Shah P."/>
            <person name="Silverstein K.A."/>
            <person name="Skrzypek M.S."/>
            <person name="Soll D."/>
            <person name="Staggs R."/>
            <person name="Stansfield I."/>
            <person name="Stumpf M.P."/>
            <person name="Sudbery P.E."/>
            <person name="Srikantha T."/>
            <person name="Zeng Q."/>
            <person name="Berman J."/>
            <person name="Berriman M."/>
            <person name="Heitman J."/>
            <person name="Gow N.A."/>
            <person name="Lorenz M.C."/>
            <person name="Birren B.W."/>
            <person name="Kellis M."/>
            <person name="Cuomo C.A."/>
        </authorList>
    </citation>
    <scope>NUCLEOTIDE SEQUENCE [LARGE SCALE GENOMIC DNA]</scope>
    <source>
        <strain evidence="3">ATCC 6260 / CBS 566 / DSM 6381 / JCM 1539 / NBRC 10279 / NRRL Y-324</strain>
    </source>
</reference>
<dbReference type="OrthoDB" id="4082517at2759"/>
<dbReference type="InParanoid" id="A5DC98"/>
<evidence type="ECO:0000313" key="3">
    <source>
        <dbReference type="Proteomes" id="UP000001997"/>
    </source>
</evidence>
<dbReference type="VEuPathDB" id="FungiDB:PGUG_00903"/>
<dbReference type="OMA" id="WLERNYE"/>
<dbReference type="RefSeq" id="XP_001487526.2">
    <property type="nucleotide sequence ID" value="XM_001487476.1"/>
</dbReference>
<protein>
    <submittedName>
        <fullName evidence="2">Uncharacterized protein</fullName>
    </submittedName>
</protein>
<dbReference type="KEGG" id="pgu:PGUG_00903"/>
<evidence type="ECO:0000313" key="2">
    <source>
        <dbReference type="EMBL" id="EDK36805.2"/>
    </source>
</evidence>
<dbReference type="GeneID" id="5128710"/>
<dbReference type="eggNOG" id="ENOG502SZUG">
    <property type="taxonomic scope" value="Eukaryota"/>
</dbReference>
<gene>
    <name evidence="2" type="ORF">PGUG_00903</name>
</gene>
<keyword evidence="3" id="KW-1185">Reference proteome</keyword>
<dbReference type="AlphaFoldDB" id="A5DC98"/>
<feature type="region of interest" description="Disordered" evidence="1">
    <location>
        <begin position="105"/>
        <end position="136"/>
    </location>
</feature>
<feature type="compositionally biased region" description="Polar residues" evidence="1">
    <location>
        <begin position="541"/>
        <end position="556"/>
    </location>
</feature>
<organism evidence="2 3">
    <name type="scientific">Meyerozyma guilliermondii (strain ATCC 6260 / CBS 566 / DSM 6381 / JCM 1539 / NBRC 10279 / NRRL Y-324)</name>
    <name type="common">Yeast</name>
    <name type="synonym">Candida guilliermondii</name>
    <dbReference type="NCBI Taxonomy" id="294746"/>
    <lineage>
        <taxon>Eukaryota</taxon>
        <taxon>Fungi</taxon>
        <taxon>Dikarya</taxon>
        <taxon>Ascomycota</taxon>
        <taxon>Saccharomycotina</taxon>
        <taxon>Pichiomycetes</taxon>
        <taxon>Debaryomycetaceae</taxon>
        <taxon>Meyerozyma</taxon>
    </lineage>
</organism>
<evidence type="ECO:0000256" key="1">
    <source>
        <dbReference type="SAM" id="MobiDB-lite"/>
    </source>
</evidence>
<feature type="region of interest" description="Disordered" evidence="1">
    <location>
        <begin position="1"/>
        <end position="21"/>
    </location>
</feature>
<sequence length="621" mass="70191">MSLSQTVRKRTFEPEQQGQKRQKIANIDAAVLHCIPPNIVPLVQPPFHESNFFTDLEPRDNPKFVQQVTNIVAKYPPPPPPPLPDQTSSTSGGIMVPFIFPPPPVLKNESVTDSSPKRRLRGSDHDNKTYVELPPLPFPPPNYMPYPMLSDRSTLAPSEVVQSFLDASQNLPRTNMVVASAAGSLLDMKHQAEQEGLTIEDFENGATYDAENVDTEEAEEYMAFAAGVDTSETVDYYDQKKSPPSTVEVNSDMYSRLANVAPRLSSIGRTKSNSSTEPTTTNIDIFQPSHNHEPHPTPSISHPSKDIVTANGVNKERRREDLLRSANQLRSFETRHRRQVYEHKRSQLLSRLESLRSSKISLTDESLIVNDDLRAIQRELEFQRDFEIFRLKVGQNYHLSNNVQFYYENCDRAYKRYNSNVVNKLKKLENFFQYQYDLFNQLLNNASNDVFDIKTRDSGKLYHGISQRNFSAEIKQRETPAVKPAPLVHDFMPMTSSAEFDIITGDGASKIKQSNLSSKEAKNANLHHTIFQNALYDPATSNSDTNYSESSTSLPSTPKRRGRRATNLGADKLELFDKQSKHSEAALIARIMKNFVGPQGSKPDELTTDLDQMGITTRWPI</sequence>
<name>A5DC98_PICGU</name>
<dbReference type="EMBL" id="CH408155">
    <property type="protein sequence ID" value="EDK36805.2"/>
    <property type="molecule type" value="Genomic_DNA"/>
</dbReference>
<dbReference type="STRING" id="294746.A5DC98"/>
<feature type="compositionally biased region" description="Polar residues" evidence="1">
    <location>
        <begin position="267"/>
        <end position="284"/>
    </location>
</feature>